<dbReference type="PIRSF" id="PIRSF000484">
    <property type="entry name" value="NAPRT"/>
    <property type="match status" value="1"/>
</dbReference>
<dbReference type="Pfam" id="PF02749">
    <property type="entry name" value="QRPTase_N"/>
    <property type="match status" value="1"/>
</dbReference>
<dbReference type="Gene3D" id="3.90.1170.20">
    <property type="entry name" value="Quinolinate phosphoribosyl transferase, N-terminal domain"/>
    <property type="match status" value="1"/>
</dbReference>
<dbReference type="PANTHER" id="PTHR43202">
    <property type="entry name" value="NICOTINATE-NUCLEOTIDE PYROPHOSPHORYLASE"/>
    <property type="match status" value="1"/>
</dbReference>
<sequence length="392" mass="43061">MAFFVARDDEIKSGKTTDIYFVRTEEILRQKGVHKRVTAEFTVSSLPSSYEWAIFGGLAEVIELLEGREVDLYALPEGTLFRNRDARGIPVPVMVIEGDYLNFAVFETPALGFICQTSGIMTKAARVRKSAGDAIVLSFGIRRMHPSIAPLIDRAAYIGGCDGVSSVKGAEFLGLKPSGTMPHSLIIVMGEEEAWRAFDELMGEDVSRIALIDTYGDEKNEAIKAAETIRNLLAVRLDTPGSRRGDFPAIIREVRWELDIRGFTKVGIFVSGGLDENTIPPLLEAGATGFGVGTSISNAPTIDYAMDIVEVEGEPRAKKGKFGGKKKVYRCESCLNYVVTHGEVRPSKCPICGGEMREALVPYLRAGKAVRELPSIEEMRKYVLDQLEKVEP</sequence>
<dbReference type="InterPro" id="IPR036068">
    <property type="entry name" value="Nicotinate_pribotase-like_C"/>
</dbReference>
<feature type="domain" description="Quinolinate phosphoribosyl transferase C-terminal" evidence="8">
    <location>
        <begin position="120"/>
        <end position="307"/>
    </location>
</feature>
<keyword evidence="5" id="KW-0662">Pyridine nucleotide biosynthesis</keyword>
<dbReference type="InterPro" id="IPR013785">
    <property type="entry name" value="Aldolase_TIM"/>
</dbReference>
<dbReference type="InterPro" id="IPR002638">
    <property type="entry name" value="Quinolinate_PRibosylTrfase_C"/>
</dbReference>
<evidence type="ECO:0000256" key="4">
    <source>
        <dbReference type="ARBA" id="ARBA00022598"/>
    </source>
</evidence>
<dbReference type="InterPro" id="IPR053190">
    <property type="entry name" value="NAPRTase-like"/>
</dbReference>
<dbReference type="PANTHER" id="PTHR43202:SF1">
    <property type="entry name" value="NICOTINATE PHOSPHORIBOSYLTRANSFERASE"/>
    <property type="match status" value="1"/>
</dbReference>
<dbReference type="InterPro" id="IPR007229">
    <property type="entry name" value="Nic_PRibTrfase-Fam"/>
</dbReference>
<dbReference type="InterPro" id="IPR022412">
    <property type="entry name" value="Quinolinate_PRibosylTrfase_N"/>
</dbReference>
<dbReference type="GO" id="GO:0009435">
    <property type="term" value="P:NAD+ biosynthetic process"/>
    <property type="evidence" value="ECO:0007669"/>
    <property type="project" value="UniProtKB-UniPathway"/>
</dbReference>
<dbReference type="EMBL" id="DRBW01000236">
    <property type="protein sequence ID" value="HDM90823.1"/>
    <property type="molecule type" value="Genomic_DNA"/>
</dbReference>
<keyword evidence="4 10" id="KW-0436">Ligase</keyword>
<dbReference type="EC" id="6.3.4.21" evidence="2"/>
<dbReference type="Proteomes" id="UP000885931">
    <property type="component" value="Unassembled WGS sequence"/>
</dbReference>
<dbReference type="AlphaFoldDB" id="A0A7C1BER4"/>
<dbReference type="CDD" id="cd01571">
    <property type="entry name" value="NAPRTase_B"/>
    <property type="match status" value="1"/>
</dbReference>
<comment type="caution">
    <text evidence="10">The sequence shown here is derived from an EMBL/GenBank/DDBJ whole genome shotgun (WGS) entry which is preliminary data.</text>
</comment>
<name>A0A7C1BER4_UNCW3</name>
<evidence type="ECO:0000256" key="2">
    <source>
        <dbReference type="ARBA" id="ARBA00013236"/>
    </source>
</evidence>
<accession>A0A7C1BER4</accession>
<evidence type="ECO:0000256" key="7">
    <source>
        <dbReference type="ARBA" id="ARBA00048668"/>
    </source>
</evidence>
<evidence type="ECO:0000256" key="5">
    <source>
        <dbReference type="ARBA" id="ARBA00022642"/>
    </source>
</evidence>
<gene>
    <name evidence="10" type="ORF">ENG67_06430</name>
</gene>
<evidence type="ECO:0000256" key="1">
    <source>
        <dbReference type="ARBA" id="ARBA00004952"/>
    </source>
</evidence>
<protein>
    <recommendedName>
        <fullName evidence="2">nicotinate phosphoribosyltransferase</fullName>
        <ecNumber evidence="2">6.3.4.21</ecNumber>
    </recommendedName>
</protein>
<dbReference type="GO" id="GO:0004516">
    <property type="term" value="F:nicotinate phosphoribosyltransferase activity"/>
    <property type="evidence" value="ECO:0007669"/>
    <property type="project" value="UniProtKB-EC"/>
</dbReference>
<dbReference type="InterPro" id="IPR037128">
    <property type="entry name" value="Quinolinate_PRibosylTase_N_sf"/>
</dbReference>
<dbReference type="Pfam" id="PF01729">
    <property type="entry name" value="QRPTase_C"/>
    <property type="match status" value="1"/>
</dbReference>
<feature type="domain" description="Quinolinate phosphoribosyl transferase N-terminal" evidence="9">
    <location>
        <begin position="18"/>
        <end position="118"/>
    </location>
</feature>
<dbReference type="Gene3D" id="3.20.20.70">
    <property type="entry name" value="Aldolase class I"/>
    <property type="match status" value="1"/>
</dbReference>
<dbReference type="GO" id="GO:0004514">
    <property type="term" value="F:nicotinate-nucleotide diphosphorylase (carboxylating) activity"/>
    <property type="evidence" value="ECO:0007669"/>
    <property type="project" value="InterPro"/>
</dbReference>
<comment type="catalytic activity">
    <reaction evidence="7">
        <text>5-phospho-alpha-D-ribose 1-diphosphate + nicotinate + ATP + H2O = nicotinate beta-D-ribonucleotide + ADP + phosphate + diphosphate</text>
        <dbReference type="Rhea" id="RHEA:36163"/>
        <dbReference type="ChEBI" id="CHEBI:15377"/>
        <dbReference type="ChEBI" id="CHEBI:30616"/>
        <dbReference type="ChEBI" id="CHEBI:32544"/>
        <dbReference type="ChEBI" id="CHEBI:33019"/>
        <dbReference type="ChEBI" id="CHEBI:43474"/>
        <dbReference type="ChEBI" id="CHEBI:57502"/>
        <dbReference type="ChEBI" id="CHEBI:58017"/>
        <dbReference type="ChEBI" id="CHEBI:456216"/>
        <dbReference type="EC" id="6.3.4.21"/>
    </reaction>
</comment>
<keyword evidence="6" id="KW-0808">Transferase</keyword>
<organism evidence="10">
    <name type="scientific">candidate division WOR-3 bacterium</name>
    <dbReference type="NCBI Taxonomy" id="2052148"/>
    <lineage>
        <taxon>Bacteria</taxon>
        <taxon>Bacteria division WOR-3</taxon>
    </lineage>
</organism>
<dbReference type="SUPFAM" id="SSF51690">
    <property type="entry name" value="Nicotinate/Quinolinate PRTase C-terminal domain-like"/>
    <property type="match status" value="1"/>
</dbReference>
<evidence type="ECO:0000259" key="9">
    <source>
        <dbReference type="Pfam" id="PF02749"/>
    </source>
</evidence>
<evidence type="ECO:0000259" key="8">
    <source>
        <dbReference type="Pfam" id="PF01729"/>
    </source>
</evidence>
<comment type="pathway">
    <text evidence="1">Cofactor biosynthesis; NAD(+) biosynthesis; nicotinate D-ribonucleotide from nicotinate: step 1/1.</text>
</comment>
<dbReference type="NCBIfam" id="NF006415">
    <property type="entry name" value="PRK08662.1"/>
    <property type="match status" value="1"/>
</dbReference>
<keyword evidence="10" id="KW-0328">Glycosyltransferase</keyword>
<dbReference type="InterPro" id="IPR035809">
    <property type="entry name" value="NAPRTase_arc-type"/>
</dbReference>
<proteinExistence type="predicted"/>
<keyword evidence="3" id="KW-0597">Phosphoprotein</keyword>
<evidence type="ECO:0000313" key="10">
    <source>
        <dbReference type="EMBL" id="HDM90823.1"/>
    </source>
</evidence>
<evidence type="ECO:0000256" key="6">
    <source>
        <dbReference type="ARBA" id="ARBA00022679"/>
    </source>
</evidence>
<dbReference type="SUPFAM" id="SSF54675">
    <property type="entry name" value="Nicotinate/Quinolinate PRTase N-terminal domain-like"/>
    <property type="match status" value="1"/>
</dbReference>
<reference evidence="10" key="1">
    <citation type="journal article" date="2020" name="mSystems">
        <title>Genome- and Community-Level Interaction Insights into Carbon Utilization and Element Cycling Functions of Hydrothermarchaeota in Hydrothermal Sediment.</title>
        <authorList>
            <person name="Zhou Z."/>
            <person name="Liu Y."/>
            <person name="Xu W."/>
            <person name="Pan J."/>
            <person name="Luo Z.H."/>
            <person name="Li M."/>
        </authorList>
    </citation>
    <scope>NUCLEOTIDE SEQUENCE [LARGE SCALE GENOMIC DNA]</scope>
    <source>
        <strain evidence="10">HyVt-237</strain>
    </source>
</reference>
<evidence type="ECO:0000256" key="3">
    <source>
        <dbReference type="ARBA" id="ARBA00022553"/>
    </source>
</evidence>
<dbReference type="UniPathway" id="UPA00253">
    <property type="reaction ID" value="UER00457"/>
</dbReference>